<sequence length="333" mass="38527">MTKRRRSLSEKTLAKRKLRLMLEIVFAKVSAMDINSRLDLTAIFCDVDDFYQSFEKHCQSLPQLTSFVGEKLCRSRLGLSEVMTIVIAFHGSGYRTFKEFYTLQVLPHWKKAFPQLVSYNRFVELMPWSMMLLCCFLQTCKGEITGISFIDSTPIEVCHPCRSKSHRVFKGLVGWGKNSVGWHYGFKLHLIINDRGELLAFKLTPANTDDRKPVPDLTKDLIGKLFGDRGYISQELFEKLYERGLQLITRSKKKMKQKLVKIIDKILLRKRSLIETVNDELKNICQIEHSRHRSVWNFLVNLFAGLIAYSYLPKKPSLDLEPKGFPALPPAIF</sequence>
<dbReference type="Pfam" id="PF13612">
    <property type="entry name" value="DDE_Tnp_1_3"/>
    <property type="match status" value="1"/>
</dbReference>
<dbReference type="EMBL" id="AM778939">
    <property type="protein sequence ID" value="CAO89862.1"/>
    <property type="molecule type" value="Genomic_DNA"/>
</dbReference>
<dbReference type="NCBIfam" id="NF033520">
    <property type="entry name" value="transpos_IS982"/>
    <property type="match status" value="1"/>
</dbReference>
<reference evidence="2" key="1">
    <citation type="submission" date="2007-08" db="EMBL/GenBank/DDBJ databases">
        <authorList>
            <person name="Frangeul L."/>
        </authorList>
    </citation>
    <scope>NUCLEOTIDE SEQUENCE</scope>
    <source>
        <strain evidence="2">PCC 7806</strain>
    </source>
</reference>
<proteinExistence type="predicted"/>
<protein>
    <submittedName>
        <fullName evidence="2">Genome sequencing data, contig C309</fullName>
    </submittedName>
</protein>
<dbReference type="AlphaFoldDB" id="A8YGL2"/>
<accession>A8YGL2</accession>
<name>A8YGL2_MICA7</name>
<dbReference type="InterPro" id="IPR025668">
    <property type="entry name" value="Tnp_DDE_dom"/>
</dbReference>
<feature type="domain" description="Transposase DDE" evidence="1">
    <location>
        <begin position="141"/>
        <end position="295"/>
    </location>
</feature>
<dbReference type="InterPro" id="IPR012337">
    <property type="entry name" value="RNaseH-like_sf"/>
</dbReference>
<evidence type="ECO:0000313" key="2">
    <source>
        <dbReference type="EMBL" id="CAO89862.1"/>
    </source>
</evidence>
<dbReference type="SUPFAM" id="SSF53098">
    <property type="entry name" value="Ribonuclease H-like"/>
    <property type="match status" value="1"/>
</dbReference>
<organism evidence="2">
    <name type="scientific">Microcystis aeruginosa (strain PCC 7806)</name>
    <dbReference type="NCBI Taxonomy" id="267872"/>
    <lineage>
        <taxon>Bacteria</taxon>
        <taxon>Bacillati</taxon>
        <taxon>Cyanobacteriota</taxon>
        <taxon>Cyanophyceae</taxon>
        <taxon>Oscillatoriophycideae</taxon>
        <taxon>Chroococcales</taxon>
        <taxon>Microcystaceae</taxon>
        <taxon>Microcystis</taxon>
    </lineage>
</organism>
<evidence type="ECO:0000259" key="1">
    <source>
        <dbReference type="Pfam" id="PF13612"/>
    </source>
</evidence>
<gene>
    <name evidence="2" type="ORF">IPF_7730</name>
</gene>